<dbReference type="Proteomes" id="UP000243438">
    <property type="component" value="Unassembled WGS sequence"/>
</dbReference>
<dbReference type="InterPro" id="IPR037066">
    <property type="entry name" value="Plug_dom_sf"/>
</dbReference>
<protein>
    <submittedName>
        <fullName evidence="3">TonB-linked outer membrane protein, SusC/RagA family</fullName>
    </submittedName>
</protein>
<dbReference type="EMBL" id="JFBS01000001">
    <property type="protein sequence ID" value="EXG77773.1"/>
    <property type="molecule type" value="Genomic_DNA"/>
</dbReference>
<feature type="domain" description="TonB-dependent receptor plug" evidence="2">
    <location>
        <begin position="87"/>
        <end position="142"/>
    </location>
</feature>
<dbReference type="InterPro" id="IPR023996">
    <property type="entry name" value="TonB-dep_OMP_SusC/RagA"/>
</dbReference>
<reference evidence="3" key="1">
    <citation type="submission" date="2013-07" db="EMBL/GenBank/DDBJ databases">
        <authorList>
            <consortium name="DOE Joint Genome Institute"/>
            <person name="Anderson I."/>
            <person name="Huntemann M."/>
            <person name="Han J."/>
            <person name="Chen A."/>
            <person name="Kyrpides N."/>
            <person name="Mavromatis K."/>
            <person name="Markowitz V."/>
            <person name="Palaniappan K."/>
            <person name="Ivanova N."/>
            <person name="Schaumberg A."/>
            <person name="Pati A."/>
            <person name="Liolios K."/>
            <person name="Nordberg H.P."/>
            <person name="Cantor M.N."/>
            <person name="Hua S.X."/>
            <person name="Woyke T."/>
        </authorList>
    </citation>
    <scope>NUCLEOTIDE SEQUENCE [LARGE SCALE GENOMIC DNA]</scope>
    <source>
        <strain evidence="3">DSM 17970</strain>
    </source>
</reference>
<keyword evidence="4" id="KW-1185">Reference proteome</keyword>
<name>A0ABN0RU58_9BACT</name>
<feature type="signal peptide" evidence="1">
    <location>
        <begin position="1"/>
        <end position="27"/>
    </location>
</feature>
<dbReference type="Gene3D" id="2.170.130.10">
    <property type="entry name" value="TonB-dependent receptor, plug domain"/>
    <property type="match status" value="1"/>
</dbReference>
<keyword evidence="1" id="KW-0732">Signal</keyword>
<comment type="caution">
    <text evidence="3">The sequence shown here is derived from an EMBL/GenBank/DDBJ whole genome shotgun (WGS) entry which is preliminary data.</text>
</comment>
<sequence length="946" mass="105017">MHITMKHINKNIIIGATLSCLPFTLNAATNADGKDSIDNPKDQMVQVAFQKVKKSELLGGVSVLDYKELTKKNYNTYSLDNLQGYIDGWNGSTMWGLDGYLVLVDGVPRDANNILPTEIDQVTFLKGAQAVVLYGSRATKGAILITTKKGNIGDLKISARGNVGIFAAKSYPKYLGSAQYMSLYNEARANDGLTPLYTDNDIYNYSSGENPYRYPNLDFYSSDYINKCYTRSEANMEINGGSKIARFYANINYYHLDDVFNFGEAKNNGTDRLSIRGNIDLNLNDYISAYIHSNVSFYDVSTANSSSNYWSTAATFRPNRLSPLIPTSSIDPNSAASWIYMNNSLNIVNGNFLSGTTIDQTNVIADMCAGGHGKYTSRQFQFDAGLKFDLAKVLKGLSFETQFAIDYATAYTTAYNNTYAVYTPNWSNYNGSDVISSLTKINNDKKSGTQNVSGSSDNQTIMFSSQFNYNTTINKVHNIKAMLIGAGYQTKLSGTYHKTSNVNLGLELDYNYAGKYFAQIGTALVHSAKLAPGHRDALSPSATLGWKLKNENFLKNSSIVDELTLSASLSELNSDTDIQNYYLYEANYTQADGAYWSWADGTLEKSTNVKRGENPDLRFIKRKEFSVSMQTSLLNHLIEAKASFFTNVIDGGLIQPSTIYPSYFSTYYPSASFIPYVNYNKDKRTGFDFGVNLNKKVGQVGLSLGVTGMYYTSKATQRDENYADSYQNRTGKPLDGLWGLVSDGFYSDAADVAKSPKSSYGTCKPGDIKYVDQNGDGIINAQDQVYLGKGGWYGSPFTLGINLTAKYKDFTFFALCTGNYGAKAFKNNSYWWVYGDGKYSEAVLGRWTEATASTATYPRLTTGTSDNNFQNSTFWLYSTDRFDLAKVQITYDLPKKWFENFFISGVSAYVSGSNLLTFSGERKILEMNVGSAPQYRFYNLGVNVTF</sequence>
<organism evidence="3 4">
    <name type="scientific">Xylanibacter oryzae DSM 17970</name>
    <dbReference type="NCBI Taxonomy" id="915438"/>
    <lineage>
        <taxon>Bacteria</taxon>
        <taxon>Pseudomonadati</taxon>
        <taxon>Bacteroidota</taxon>
        <taxon>Bacteroidia</taxon>
        <taxon>Bacteroidales</taxon>
        <taxon>Prevotellaceae</taxon>
        <taxon>Xylanibacter</taxon>
    </lineage>
</organism>
<dbReference type="SUPFAM" id="SSF56935">
    <property type="entry name" value="Porins"/>
    <property type="match status" value="1"/>
</dbReference>
<dbReference type="Pfam" id="PF07715">
    <property type="entry name" value="Plug"/>
    <property type="match status" value="1"/>
</dbReference>
<dbReference type="NCBIfam" id="TIGR04056">
    <property type="entry name" value="OMP_RagA_SusC"/>
    <property type="match status" value="1"/>
</dbReference>
<gene>
    <name evidence="3" type="ORF">XylorDRAFT_0118</name>
</gene>
<proteinExistence type="predicted"/>
<evidence type="ECO:0000313" key="3">
    <source>
        <dbReference type="EMBL" id="EXG77773.1"/>
    </source>
</evidence>
<evidence type="ECO:0000259" key="2">
    <source>
        <dbReference type="Pfam" id="PF07715"/>
    </source>
</evidence>
<evidence type="ECO:0000313" key="4">
    <source>
        <dbReference type="Proteomes" id="UP000243438"/>
    </source>
</evidence>
<feature type="chain" id="PRO_5046021319" evidence="1">
    <location>
        <begin position="28"/>
        <end position="946"/>
    </location>
</feature>
<evidence type="ECO:0000256" key="1">
    <source>
        <dbReference type="SAM" id="SignalP"/>
    </source>
</evidence>
<accession>A0ABN0RU58</accession>
<dbReference type="InterPro" id="IPR012910">
    <property type="entry name" value="Plug_dom"/>
</dbReference>